<proteinExistence type="predicted"/>
<dbReference type="STRING" id="659014.SAMN04487996_111375"/>
<dbReference type="RefSeq" id="WP_090153800.1">
    <property type="nucleotide sequence ID" value="NZ_FNAN01000011.1"/>
</dbReference>
<evidence type="ECO:0000259" key="1">
    <source>
        <dbReference type="Pfam" id="PF01370"/>
    </source>
</evidence>
<evidence type="ECO:0000313" key="3">
    <source>
        <dbReference type="Proteomes" id="UP000198748"/>
    </source>
</evidence>
<dbReference type="Proteomes" id="UP000198748">
    <property type="component" value="Unassembled WGS sequence"/>
</dbReference>
<keyword evidence="3" id="KW-1185">Reference proteome</keyword>
<dbReference type="GO" id="GO:0005737">
    <property type="term" value="C:cytoplasm"/>
    <property type="evidence" value="ECO:0007669"/>
    <property type="project" value="TreeGrafter"/>
</dbReference>
<dbReference type="SUPFAM" id="SSF51735">
    <property type="entry name" value="NAD(P)-binding Rossmann-fold domains"/>
    <property type="match status" value="1"/>
</dbReference>
<gene>
    <name evidence="2" type="ORF">SAMN04487996_111375</name>
</gene>
<dbReference type="GO" id="GO:0004029">
    <property type="term" value="F:aldehyde dehydrogenase (NAD+) activity"/>
    <property type="evidence" value="ECO:0007669"/>
    <property type="project" value="TreeGrafter"/>
</dbReference>
<accession>A0A1G7MUY1</accession>
<sequence>MKILVTGATGKVGSRLVPRLIAKGYDVSILVRDAAKAGSLINLGATPITGDLFEPATLPVAVAGMDVVIHLAALFRTFTDNEGIIKTNREGSIALAQAAHEAGVKRFVFTSTSNVYGSGYRRPAKEDEQVDINDPRAYSSSKIAAENELIEMHQNQGFDVRILRLGFVYGNKDPHIAEIIPYIKKLNMHSGSRMHMVHHLDVAQALILLLTIEGLDGEIFNVADDAPITLYELADSVGKAADTFDGTEGPLNDPFQGVQDVSKLRKKTGFRPLVPSYYVARDLDIL</sequence>
<dbReference type="EMBL" id="FNAN01000011">
    <property type="protein sequence ID" value="SDF65461.1"/>
    <property type="molecule type" value="Genomic_DNA"/>
</dbReference>
<feature type="domain" description="NAD-dependent epimerase/dehydratase" evidence="1">
    <location>
        <begin position="3"/>
        <end position="223"/>
    </location>
</feature>
<dbReference type="PANTHER" id="PTHR48079:SF6">
    <property type="entry name" value="NAD(P)-BINDING DOMAIN-CONTAINING PROTEIN-RELATED"/>
    <property type="match status" value="1"/>
</dbReference>
<dbReference type="InterPro" id="IPR051783">
    <property type="entry name" value="NAD(P)-dependent_oxidoreduct"/>
</dbReference>
<dbReference type="Gene3D" id="3.40.50.720">
    <property type="entry name" value="NAD(P)-binding Rossmann-like Domain"/>
    <property type="match status" value="1"/>
</dbReference>
<dbReference type="Pfam" id="PF01370">
    <property type="entry name" value="Epimerase"/>
    <property type="match status" value="1"/>
</dbReference>
<evidence type="ECO:0000313" key="2">
    <source>
        <dbReference type="EMBL" id="SDF65461.1"/>
    </source>
</evidence>
<dbReference type="OrthoDB" id="1490291at2"/>
<dbReference type="AlphaFoldDB" id="A0A1G7MUY1"/>
<dbReference type="InterPro" id="IPR036291">
    <property type="entry name" value="NAD(P)-bd_dom_sf"/>
</dbReference>
<organism evidence="2 3">
    <name type="scientific">Dyadobacter soli</name>
    <dbReference type="NCBI Taxonomy" id="659014"/>
    <lineage>
        <taxon>Bacteria</taxon>
        <taxon>Pseudomonadati</taxon>
        <taxon>Bacteroidota</taxon>
        <taxon>Cytophagia</taxon>
        <taxon>Cytophagales</taxon>
        <taxon>Spirosomataceae</taxon>
        <taxon>Dyadobacter</taxon>
    </lineage>
</organism>
<dbReference type="PANTHER" id="PTHR48079">
    <property type="entry name" value="PROTEIN YEEZ"/>
    <property type="match status" value="1"/>
</dbReference>
<protein>
    <submittedName>
        <fullName evidence="2">Nucleoside-diphosphate-sugar epimerase</fullName>
    </submittedName>
</protein>
<dbReference type="InterPro" id="IPR001509">
    <property type="entry name" value="Epimerase_deHydtase"/>
</dbReference>
<reference evidence="3" key="1">
    <citation type="submission" date="2016-10" db="EMBL/GenBank/DDBJ databases">
        <authorList>
            <person name="Varghese N."/>
            <person name="Submissions S."/>
        </authorList>
    </citation>
    <scope>NUCLEOTIDE SEQUENCE [LARGE SCALE GENOMIC DNA]</scope>
    <source>
        <strain evidence="3">DSM 25329</strain>
    </source>
</reference>
<name>A0A1G7MUY1_9BACT</name>